<comment type="caution">
    <text evidence="2">The sequence shown here is derived from an EMBL/GenBank/DDBJ whole genome shotgun (WGS) entry which is preliminary data.</text>
</comment>
<accession>A0AAD6YBJ9</accession>
<organism evidence="2 3">
    <name type="scientific">Mycena pura</name>
    <dbReference type="NCBI Taxonomy" id="153505"/>
    <lineage>
        <taxon>Eukaryota</taxon>
        <taxon>Fungi</taxon>
        <taxon>Dikarya</taxon>
        <taxon>Basidiomycota</taxon>
        <taxon>Agaricomycotina</taxon>
        <taxon>Agaricomycetes</taxon>
        <taxon>Agaricomycetidae</taxon>
        <taxon>Agaricales</taxon>
        <taxon>Marasmiineae</taxon>
        <taxon>Mycenaceae</taxon>
        <taxon>Mycena</taxon>
    </lineage>
</organism>
<evidence type="ECO:0000313" key="3">
    <source>
        <dbReference type="Proteomes" id="UP001219525"/>
    </source>
</evidence>
<protein>
    <recommendedName>
        <fullName evidence="4">F-box domain-containing protein</fullName>
    </recommendedName>
</protein>
<gene>
    <name evidence="2" type="ORF">GGX14DRAFT_396342</name>
</gene>
<name>A0AAD6YBJ9_9AGAR</name>
<feature type="compositionally biased region" description="Acidic residues" evidence="1">
    <location>
        <begin position="359"/>
        <end position="381"/>
    </location>
</feature>
<dbReference type="Proteomes" id="UP001219525">
    <property type="component" value="Unassembled WGS sequence"/>
</dbReference>
<feature type="compositionally biased region" description="Basic and acidic residues" evidence="1">
    <location>
        <begin position="348"/>
        <end position="358"/>
    </location>
</feature>
<dbReference type="AlphaFoldDB" id="A0AAD6YBJ9"/>
<evidence type="ECO:0000256" key="1">
    <source>
        <dbReference type="SAM" id="MobiDB-lite"/>
    </source>
</evidence>
<evidence type="ECO:0000313" key="2">
    <source>
        <dbReference type="EMBL" id="KAJ7207524.1"/>
    </source>
</evidence>
<reference evidence="2" key="1">
    <citation type="submission" date="2023-03" db="EMBL/GenBank/DDBJ databases">
        <title>Massive genome expansion in bonnet fungi (Mycena s.s.) driven by repeated elements and novel gene families across ecological guilds.</title>
        <authorList>
            <consortium name="Lawrence Berkeley National Laboratory"/>
            <person name="Harder C.B."/>
            <person name="Miyauchi S."/>
            <person name="Viragh M."/>
            <person name="Kuo A."/>
            <person name="Thoen E."/>
            <person name="Andreopoulos B."/>
            <person name="Lu D."/>
            <person name="Skrede I."/>
            <person name="Drula E."/>
            <person name="Henrissat B."/>
            <person name="Morin E."/>
            <person name="Kohler A."/>
            <person name="Barry K."/>
            <person name="LaButti K."/>
            <person name="Morin E."/>
            <person name="Salamov A."/>
            <person name="Lipzen A."/>
            <person name="Mereny Z."/>
            <person name="Hegedus B."/>
            <person name="Baldrian P."/>
            <person name="Stursova M."/>
            <person name="Weitz H."/>
            <person name="Taylor A."/>
            <person name="Grigoriev I.V."/>
            <person name="Nagy L.G."/>
            <person name="Martin F."/>
            <person name="Kauserud H."/>
        </authorList>
    </citation>
    <scope>NUCLEOTIDE SEQUENCE</scope>
    <source>
        <strain evidence="2">9144</strain>
    </source>
</reference>
<evidence type="ECO:0008006" key="4">
    <source>
        <dbReference type="Google" id="ProtNLM"/>
    </source>
</evidence>
<sequence length="381" mass="42810">MERHRIRARAGGRDSAALSAVRGRTVSFRIRQGLEPGSKSSALVASRRRAADRARIADIDTQILAIQRSILALQSERDLVQERLDSYVYPVLTLPIEITSKIFSQFLPLYPQSSGGASPSPLPRSGEQYICTSQTPRPPRQRVYQVTWPTSLNVWKPSLWEHLHAEWMTGTTPSFLGDPMPLLRQVEVLFSTDRKLVTLGNAPLLRSASVTCYTVFPTILPWTQLTTLKLRGFFWEFTPILQHTVHLVHCGPAFDIQIQSLQSFRLMVDDSEEEDGHASNPEYLTSFNFPSLHTLQIPDEFLKADFIATLVSFMSISRCALQRLYITGKRTAARAAYRRALSIPEVSFHRTSTEPVHDSDEEDPGTEPEEDDAGGGESETE</sequence>
<keyword evidence="3" id="KW-1185">Reference proteome</keyword>
<proteinExistence type="predicted"/>
<feature type="region of interest" description="Disordered" evidence="1">
    <location>
        <begin position="348"/>
        <end position="381"/>
    </location>
</feature>
<dbReference type="EMBL" id="JARJCW010000036">
    <property type="protein sequence ID" value="KAJ7207524.1"/>
    <property type="molecule type" value="Genomic_DNA"/>
</dbReference>